<feature type="compositionally biased region" description="Gly residues" evidence="1">
    <location>
        <begin position="104"/>
        <end position="132"/>
    </location>
</feature>
<feature type="region of interest" description="Disordered" evidence="1">
    <location>
        <begin position="1"/>
        <end position="20"/>
    </location>
</feature>
<evidence type="ECO:0000313" key="2">
    <source>
        <dbReference type="EMBL" id="MBU7600736.1"/>
    </source>
</evidence>
<gene>
    <name evidence="2" type="ORF">JGS22_024685</name>
</gene>
<proteinExistence type="predicted"/>
<feature type="compositionally biased region" description="Low complexity" evidence="1">
    <location>
        <begin position="82"/>
        <end position="103"/>
    </location>
</feature>
<name>A0A949JT30_9ACTN</name>
<comment type="caution">
    <text evidence="2">The sequence shown here is derived from an EMBL/GenBank/DDBJ whole genome shotgun (WGS) entry which is preliminary data.</text>
</comment>
<accession>A0A949JT30</accession>
<feature type="compositionally biased region" description="Pro residues" evidence="1">
    <location>
        <begin position="1"/>
        <end position="13"/>
    </location>
</feature>
<sequence length="183" mass="18272">MNPYNRPSPPPRPPDLRPLRRRKRVWGGGVGLLLFGALLGSAGEQPDSTTALGDSVKPTPTLTATVEATTTERVTVEPDPAPTVTRTRTVKTPGPTVTVTSAPGGSGTGAGGGTGSGSGGSVSGGGGTGGGAAASCSLVSNAGNCYSPGQFCRTSDHGASTTTSSGTRITCRQNGDSWRWTRS</sequence>
<feature type="region of interest" description="Disordered" evidence="1">
    <location>
        <begin position="41"/>
        <end position="134"/>
    </location>
</feature>
<feature type="compositionally biased region" description="Polar residues" evidence="1">
    <location>
        <begin position="157"/>
        <end position="176"/>
    </location>
</feature>
<dbReference type="Proteomes" id="UP000694501">
    <property type="component" value="Unassembled WGS sequence"/>
</dbReference>
<evidence type="ECO:0000256" key="1">
    <source>
        <dbReference type="SAM" id="MobiDB-lite"/>
    </source>
</evidence>
<dbReference type="EMBL" id="JAELVF020000004">
    <property type="protein sequence ID" value="MBU7600736.1"/>
    <property type="molecule type" value="Genomic_DNA"/>
</dbReference>
<feature type="region of interest" description="Disordered" evidence="1">
    <location>
        <begin position="153"/>
        <end position="183"/>
    </location>
</feature>
<protein>
    <submittedName>
        <fullName evidence="2">Uncharacterized protein</fullName>
    </submittedName>
</protein>
<keyword evidence="3" id="KW-1185">Reference proteome</keyword>
<feature type="compositionally biased region" description="Low complexity" evidence="1">
    <location>
        <begin position="58"/>
        <end position="73"/>
    </location>
</feature>
<dbReference type="AlphaFoldDB" id="A0A949JT30"/>
<reference evidence="2" key="1">
    <citation type="submission" date="2021-06" db="EMBL/GenBank/DDBJ databases">
        <title>Sequencing of actinobacteria type strains.</title>
        <authorList>
            <person name="Nguyen G.-S."/>
            <person name="Wentzel A."/>
        </authorList>
    </citation>
    <scope>NUCLEOTIDE SEQUENCE</scope>
    <source>
        <strain evidence="2">P38-E01</strain>
    </source>
</reference>
<dbReference type="RefSeq" id="WP_211040874.1">
    <property type="nucleotide sequence ID" value="NZ_JAELVF020000004.1"/>
</dbReference>
<organism evidence="2 3">
    <name type="scientific">Streptomyces tardus</name>
    <dbReference type="NCBI Taxonomy" id="2780544"/>
    <lineage>
        <taxon>Bacteria</taxon>
        <taxon>Bacillati</taxon>
        <taxon>Actinomycetota</taxon>
        <taxon>Actinomycetes</taxon>
        <taxon>Kitasatosporales</taxon>
        <taxon>Streptomycetaceae</taxon>
        <taxon>Streptomyces</taxon>
    </lineage>
</organism>
<evidence type="ECO:0000313" key="3">
    <source>
        <dbReference type="Proteomes" id="UP000694501"/>
    </source>
</evidence>